<gene>
    <name evidence="12" type="ORF">SAMN03080603_00275</name>
</gene>
<keyword evidence="2 8" id="KW-0812">Transmembrane</keyword>
<dbReference type="InterPro" id="IPR036318">
    <property type="entry name" value="FAD-bd_PCMH-like_sf"/>
</dbReference>
<feature type="transmembrane region" description="Helical" evidence="9">
    <location>
        <begin position="6"/>
        <end position="24"/>
    </location>
</feature>
<feature type="transmembrane region" description="Helical" evidence="9">
    <location>
        <begin position="94"/>
        <end position="112"/>
    </location>
</feature>
<dbReference type="PANTHER" id="PTHR22777">
    <property type="entry name" value="HEMOLYSIN-RELATED"/>
    <property type="match status" value="1"/>
</dbReference>
<dbReference type="SMART" id="SM01091">
    <property type="entry name" value="CorC_HlyC"/>
    <property type="match status" value="1"/>
</dbReference>
<keyword evidence="4 8" id="KW-1133">Transmembrane helix</keyword>
<evidence type="ECO:0000256" key="7">
    <source>
        <dbReference type="PROSITE-ProRule" id="PRU00703"/>
    </source>
</evidence>
<comment type="subcellular location">
    <subcellularLocation>
        <location evidence="1">Membrane</location>
        <topology evidence="1">Multi-pass membrane protein</topology>
    </subcellularLocation>
</comment>
<dbReference type="Pfam" id="PF01595">
    <property type="entry name" value="CNNM"/>
    <property type="match status" value="1"/>
</dbReference>
<dbReference type="Pfam" id="PF00571">
    <property type="entry name" value="CBS"/>
    <property type="match status" value="2"/>
</dbReference>
<dbReference type="FunFam" id="3.10.580.10:FF:000002">
    <property type="entry name" value="Magnesium/cobalt efflux protein CorC"/>
    <property type="match status" value="1"/>
</dbReference>
<dbReference type="SMART" id="SM00116">
    <property type="entry name" value="CBS"/>
    <property type="match status" value="2"/>
</dbReference>
<dbReference type="SUPFAM" id="SSF54631">
    <property type="entry name" value="CBS-domain pair"/>
    <property type="match status" value="1"/>
</dbReference>
<dbReference type="PROSITE" id="PS51846">
    <property type="entry name" value="CNNM"/>
    <property type="match status" value="1"/>
</dbReference>
<evidence type="ECO:0000256" key="9">
    <source>
        <dbReference type="SAM" id="Phobius"/>
    </source>
</evidence>
<dbReference type="Proteomes" id="UP000199266">
    <property type="component" value="Unassembled WGS sequence"/>
</dbReference>
<evidence type="ECO:0000313" key="12">
    <source>
        <dbReference type="EMBL" id="SDX68763.1"/>
    </source>
</evidence>
<dbReference type="CDD" id="cd04590">
    <property type="entry name" value="CBS_pair_CorC_HlyC_assoc"/>
    <property type="match status" value="1"/>
</dbReference>
<feature type="domain" description="CBS" evidence="10">
    <location>
        <begin position="274"/>
        <end position="331"/>
    </location>
</feature>
<evidence type="ECO:0000256" key="8">
    <source>
        <dbReference type="PROSITE-ProRule" id="PRU01193"/>
    </source>
</evidence>
<keyword evidence="6 8" id="KW-0472">Membrane</keyword>
<name>A0A1H3DQH1_9BACT</name>
<dbReference type="RefSeq" id="WP_091460003.1">
    <property type="nucleotide sequence ID" value="NZ_FNPD01000001.1"/>
</dbReference>
<reference evidence="13" key="1">
    <citation type="submission" date="2016-10" db="EMBL/GenBank/DDBJ databases">
        <authorList>
            <person name="Varghese N."/>
            <person name="Submissions S."/>
        </authorList>
    </citation>
    <scope>NUCLEOTIDE SEQUENCE [LARGE SCALE GENOMIC DNA]</scope>
    <source>
        <strain evidence="13">DSM 13490</strain>
    </source>
</reference>
<proteinExistence type="predicted"/>
<keyword evidence="13" id="KW-1185">Reference proteome</keyword>
<feature type="domain" description="CBS" evidence="10">
    <location>
        <begin position="209"/>
        <end position="270"/>
    </location>
</feature>
<feature type="transmembrane region" description="Helical" evidence="9">
    <location>
        <begin position="124"/>
        <end position="146"/>
    </location>
</feature>
<organism evidence="12 13">
    <name type="scientific">Acetomicrobium thermoterrenum DSM 13490</name>
    <dbReference type="NCBI Taxonomy" id="1120987"/>
    <lineage>
        <taxon>Bacteria</taxon>
        <taxon>Thermotogati</taxon>
        <taxon>Synergistota</taxon>
        <taxon>Synergistia</taxon>
        <taxon>Synergistales</taxon>
        <taxon>Acetomicrobiaceae</taxon>
        <taxon>Acetomicrobium</taxon>
    </lineage>
</organism>
<keyword evidence="5 7" id="KW-0129">CBS domain</keyword>
<dbReference type="Gene3D" id="3.10.580.10">
    <property type="entry name" value="CBS-domain"/>
    <property type="match status" value="1"/>
</dbReference>
<evidence type="ECO:0000256" key="1">
    <source>
        <dbReference type="ARBA" id="ARBA00004141"/>
    </source>
</evidence>
<dbReference type="AlphaFoldDB" id="A0A1H3DQH1"/>
<dbReference type="InterPro" id="IPR046342">
    <property type="entry name" value="CBS_dom_sf"/>
</dbReference>
<evidence type="ECO:0000256" key="2">
    <source>
        <dbReference type="ARBA" id="ARBA00022692"/>
    </source>
</evidence>
<dbReference type="InterPro" id="IPR000644">
    <property type="entry name" value="CBS_dom"/>
</dbReference>
<dbReference type="SUPFAM" id="SSF56176">
    <property type="entry name" value="FAD-binding/transporter-associated domain-like"/>
    <property type="match status" value="1"/>
</dbReference>
<keyword evidence="3" id="KW-0677">Repeat</keyword>
<dbReference type="Gene3D" id="3.30.465.10">
    <property type="match status" value="1"/>
</dbReference>
<dbReference type="Pfam" id="PF03471">
    <property type="entry name" value="CorC_HlyC"/>
    <property type="match status" value="1"/>
</dbReference>
<evidence type="ECO:0000256" key="5">
    <source>
        <dbReference type="ARBA" id="ARBA00023122"/>
    </source>
</evidence>
<dbReference type="InterPro" id="IPR016169">
    <property type="entry name" value="FAD-bd_PCMH_sub2"/>
</dbReference>
<dbReference type="PANTHER" id="PTHR22777:SF17">
    <property type="entry name" value="UPF0053 PROTEIN SLL0260"/>
    <property type="match status" value="1"/>
</dbReference>
<dbReference type="InterPro" id="IPR005170">
    <property type="entry name" value="Transptr-assoc_dom"/>
</dbReference>
<evidence type="ECO:0000256" key="4">
    <source>
        <dbReference type="ARBA" id="ARBA00022989"/>
    </source>
</evidence>
<protein>
    <submittedName>
        <fullName evidence="12">Hemolysin, contains CBS domains</fullName>
    </submittedName>
</protein>
<dbReference type="GO" id="GO:0050660">
    <property type="term" value="F:flavin adenine dinucleotide binding"/>
    <property type="evidence" value="ECO:0007669"/>
    <property type="project" value="InterPro"/>
</dbReference>
<feature type="transmembrane region" description="Helical" evidence="9">
    <location>
        <begin position="62"/>
        <end position="88"/>
    </location>
</feature>
<evidence type="ECO:0000256" key="6">
    <source>
        <dbReference type="ARBA" id="ARBA00023136"/>
    </source>
</evidence>
<feature type="domain" description="CNNM transmembrane" evidence="11">
    <location>
        <begin position="1"/>
        <end position="190"/>
    </location>
</feature>
<evidence type="ECO:0000259" key="11">
    <source>
        <dbReference type="PROSITE" id="PS51846"/>
    </source>
</evidence>
<evidence type="ECO:0000313" key="13">
    <source>
        <dbReference type="Proteomes" id="UP000199266"/>
    </source>
</evidence>
<sequence length="435" mass="49312">MDTDLPSSIYLLVFCLVLSGIFSASETSITATGRGKLLAIREKRPAGRARAISWLIEDIHRALTVTLIGNNLVNIAASAVATSIAVYFFGDKGLPIAILLMTFIILIFGEILPKTLAITHAEKAVVFFLPFLRFVWLILSPLVWLVTFITKILGKMVHLDLSLQRAFITREDIEEMLKIGEESGAIEDDERRMIKGIISFEDTRAYQVMVPRMDMVAIPDTTTVGGSIETFRQYGHSRVPVYEGDIDHIKGILYVKDIIMPLYNGNYDDAVINYIREALFVPESIKISDLFDIMRSKRVHMAILVDEYGGTAGLITMEDLLEEIVGEIQDEYDTEVPPIYKESEGIYIVDGLVNLEDLSEYLDYPFECEDADSVAGFVLSHFGRFPVPRESFIYGEWNIEVMEVDQHRVKRLRFSKVHIPSNESERDEYQEDRDA</sequence>
<dbReference type="EMBL" id="FNPD01000001">
    <property type="protein sequence ID" value="SDX68763.1"/>
    <property type="molecule type" value="Genomic_DNA"/>
</dbReference>
<dbReference type="PROSITE" id="PS51371">
    <property type="entry name" value="CBS"/>
    <property type="match status" value="2"/>
</dbReference>
<dbReference type="InterPro" id="IPR044751">
    <property type="entry name" value="Ion_transp-like_CBS"/>
</dbReference>
<evidence type="ECO:0000256" key="3">
    <source>
        <dbReference type="ARBA" id="ARBA00022737"/>
    </source>
</evidence>
<evidence type="ECO:0000259" key="10">
    <source>
        <dbReference type="PROSITE" id="PS51371"/>
    </source>
</evidence>
<dbReference type="InterPro" id="IPR002550">
    <property type="entry name" value="CNNM"/>
</dbReference>
<dbReference type="GO" id="GO:0005886">
    <property type="term" value="C:plasma membrane"/>
    <property type="evidence" value="ECO:0007669"/>
    <property type="project" value="TreeGrafter"/>
</dbReference>
<accession>A0A1H3DQH1</accession>